<dbReference type="PROSITE" id="PS50995">
    <property type="entry name" value="HTH_MARR_2"/>
    <property type="match status" value="1"/>
</dbReference>
<dbReference type="PANTHER" id="PTHR33164:SF106">
    <property type="entry name" value="TRANSCRIPTIONAL REGULATORY PROTEIN"/>
    <property type="match status" value="1"/>
</dbReference>
<dbReference type="RefSeq" id="WP_321547693.1">
    <property type="nucleotide sequence ID" value="NZ_JAXIVS010000007.1"/>
</dbReference>
<dbReference type="InterPro" id="IPR039422">
    <property type="entry name" value="MarR/SlyA-like"/>
</dbReference>
<organism evidence="2 3">
    <name type="scientific">Hyalangium rubrum</name>
    <dbReference type="NCBI Taxonomy" id="3103134"/>
    <lineage>
        <taxon>Bacteria</taxon>
        <taxon>Pseudomonadati</taxon>
        <taxon>Myxococcota</taxon>
        <taxon>Myxococcia</taxon>
        <taxon>Myxococcales</taxon>
        <taxon>Cystobacterineae</taxon>
        <taxon>Archangiaceae</taxon>
        <taxon>Hyalangium</taxon>
    </lineage>
</organism>
<dbReference type="Pfam" id="PF01047">
    <property type="entry name" value="MarR"/>
    <property type="match status" value="1"/>
</dbReference>
<dbReference type="InterPro" id="IPR036388">
    <property type="entry name" value="WH-like_DNA-bd_sf"/>
</dbReference>
<dbReference type="SMART" id="SM00347">
    <property type="entry name" value="HTH_MARR"/>
    <property type="match status" value="1"/>
</dbReference>
<keyword evidence="3" id="KW-1185">Reference proteome</keyword>
<sequence>MSSGRGKRAELMEGLGRELRNFSDQDVLFSQALADRLGINLTDFKCLSILERTGAVTAGQLAELTGLTSGAVTGLIDRLEKAGFARRVRDPKDRRHVIIEAVPERGSDFEALLGASGRAMAELCAGYSEEQLGLLLDFLTRGATLLHGETASLRAEKGARAADAPGEFSAPLGSLESARLRFTSGVSHLTLRADAGMAQLYVARFEGRSPTVREEGGSVQIQYPRFSLLDWRKLKADVALNGSIPWQIELKGGVSKLNADLSALRLESIELTGGASDGVVTLPRPSGVVPIRVVGGASQLTLALPTGVAARLQVKGGVSKLAFLAQRLGAVGGQMSLETPDYKSAADRFDIEISGGASNLTVEDR</sequence>
<reference evidence="2 3" key="1">
    <citation type="submission" date="2023-12" db="EMBL/GenBank/DDBJ databases">
        <title>the genome sequence of Hyalangium sp. s54d21.</title>
        <authorList>
            <person name="Zhang X."/>
        </authorList>
    </citation>
    <scope>NUCLEOTIDE SEQUENCE [LARGE SCALE GENOMIC DNA]</scope>
    <source>
        <strain evidence="3">s54d21</strain>
    </source>
</reference>
<dbReference type="InterPro" id="IPR036390">
    <property type="entry name" value="WH_DNA-bd_sf"/>
</dbReference>
<evidence type="ECO:0000259" key="1">
    <source>
        <dbReference type="PROSITE" id="PS50995"/>
    </source>
</evidence>
<dbReference type="PANTHER" id="PTHR33164">
    <property type="entry name" value="TRANSCRIPTIONAL REGULATOR, MARR FAMILY"/>
    <property type="match status" value="1"/>
</dbReference>
<dbReference type="Gene3D" id="1.10.10.10">
    <property type="entry name" value="Winged helix-like DNA-binding domain superfamily/Winged helix DNA-binding domain"/>
    <property type="match status" value="1"/>
</dbReference>
<dbReference type="InterPro" id="IPR000835">
    <property type="entry name" value="HTH_MarR-typ"/>
</dbReference>
<dbReference type="EMBL" id="JAXIVS010000007">
    <property type="protein sequence ID" value="MDY7228966.1"/>
    <property type="molecule type" value="Genomic_DNA"/>
</dbReference>
<evidence type="ECO:0000313" key="3">
    <source>
        <dbReference type="Proteomes" id="UP001291309"/>
    </source>
</evidence>
<evidence type="ECO:0000313" key="2">
    <source>
        <dbReference type="EMBL" id="MDY7228966.1"/>
    </source>
</evidence>
<feature type="domain" description="HTH marR-type" evidence="1">
    <location>
        <begin position="8"/>
        <end position="144"/>
    </location>
</feature>
<comment type="caution">
    <text evidence="2">The sequence shown here is derived from an EMBL/GenBank/DDBJ whole genome shotgun (WGS) entry which is preliminary data.</text>
</comment>
<gene>
    <name evidence="2" type="ORF">SYV04_21285</name>
</gene>
<dbReference type="Proteomes" id="UP001291309">
    <property type="component" value="Unassembled WGS sequence"/>
</dbReference>
<dbReference type="SUPFAM" id="SSF46785">
    <property type="entry name" value="Winged helix' DNA-binding domain"/>
    <property type="match status" value="1"/>
</dbReference>
<accession>A0ABU5H661</accession>
<proteinExistence type="predicted"/>
<protein>
    <submittedName>
        <fullName evidence="2">MarR family transcriptional regulator</fullName>
    </submittedName>
</protein>
<name>A0ABU5H661_9BACT</name>